<protein>
    <submittedName>
        <fullName evidence="3">Uncharacterized protein</fullName>
    </submittedName>
</protein>
<dbReference type="InterPro" id="IPR046357">
    <property type="entry name" value="PPIase_dom_sf"/>
</dbReference>
<feature type="region of interest" description="Disordered" evidence="2">
    <location>
        <begin position="1"/>
        <end position="27"/>
    </location>
</feature>
<keyword evidence="4" id="KW-1185">Reference proteome</keyword>
<feature type="region of interest" description="Disordered" evidence="2">
    <location>
        <begin position="259"/>
        <end position="279"/>
    </location>
</feature>
<accession>A0A0V0R7A2</accession>
<reference evidence="3 4" key="1">
    <citation type="journal article" date="2015" name="Sci. Rep.">
        <title>Genome of the facultative scuticociliatosis pathogen Pseudocohnilembus persalinus provides insight into its virulence through horizontal gene transfer.</title>
        <authorList>
            <person name="Xiong J."/>
            <person name="Wang G."/>
            <person name="Cheng J."/>
            <person name="Tian M."/>
            <person name="Pan X."/>
            <person name="Warren A."/>
            <person name="Jiang C."/>
            <person name="Yuan D."/>
            <person name="Miao W."/>
        </authorList>
    </citation>
    <scope>NUCLEOTIDE SEQUENCE [LARGE SCALE GENOMIC DNA]</scope>
    <source>
        <strain evidence="3">36N120E</strain>
    </source>
</reference>
<dbReference type="PANTHER" id="PTHR46512">
    <property type="entry name" value="PEPTIDYLPROLYL ISOMERASE"/>
    <property type="match status" value="1"/>
</dbReference>
<dbReference type="Gene3D" id="3.10.50.40">
    <property type="match status" value="2"/>
</dbReference>
<organism evidence="3 4">
    <name type="scientific">Pseudocohnilembus persalinus</name>
    <name type="common">Ciliate</name>
    <dbReference type="NCBI Taxonomy" id="266149"/>
    <lineage>
        <taxon>Eukaryota</taxon>
        <taxon>Sar</taxon>
        <taxon>Alveolata</taxon>
        <taxon>Ciliophora</taxon>
        <taxon>Intramacronucleata</taxon>
        <taxon>Oligohymenophorea</taxon>
        <taxon>Scuticociliatia</taxon>
        <taxon>Philasterida</taxon>
        <taxon>Pseudocohnilembidae</taxon>
        <taxon>Pseudocohnilembus</taxon>
    </lineage>
</organism>
<dbReference type="InParanoid" id="A0A0V0R7A2"/>
<sequence>MMFYDSDIQSDNPEDFESDNEVPQDQVKDEKLITKDQLTRVHKQIFKVGRGINKPAKYDDLIVRAQKLTENPDGKISDSIQYIQNTKQYQVVLGMNSYPEWWELVVESMKQGEVSNIKIEHLKFDKNDMKVLDYEEYWLFELISWTTIIDLNMDKQWFKYITQKGQGQDKPEKHDELQFSYSLYHGKEKNKQLIAEQAMSQEPVPMQDLVDGEKQLPQTVWKIMRTMKKGEKVICKFHLEQFKKLEKYIEQSKINLQQKDTNQNENEKKQEYIKSDSQDSLENQQNQIIRLKQDPIEEVLGDFLIAEIEIQELVKVDDLFGDGSALKRRIYKGKNSSKVEKISLMKFEIEIYVDKQKIYSSVYKNMDLKDKEKVTYWEYHLDDFKLSKLLKHSLRRMKKGEVSNIYCYNSDGLIKNGRDFEIIKEKCGDVPKNIIYILKCIDYTEGRNNFNMTIDEKISHSVRKKQVGVTLIKEYKNYKKALKYFEAINAYFEYGTFYEEDKKAIYEHKLSALLNSGLCYQNLGQWDKLLIVSDKIFDICQNHPKAAYRKALALKNLEKYEQSRQFLENYLEQNKGQIEHDLLTQLEKLFIDVQNSEKKYKQKQKKMFQNMFNQ</sequence>
<dbReference type="EMBL" id="LDAU01000029">
    <property type="protein sequence ID" value="KRX10355.1"/>
    <property type="molecule type" value="Genomic_DNA"/>
</dbReference>
<feature type="compositionally biased region" description="Acidic residues" evidence="2">
    <location>
        <begin position="12"/>
        <end position="22"/>
    </location>
</feature>
<feature type="coiled-coil region" evidence="1">
    <location>
        <begin position="557"/>
        <end position="606"/>
    </location>
</feature>
<dbReference type="Proteomes" id="UP000054937">
    <property type="component" value="Unassembled WGS sequence"/>
</dbReference>
<evidence type="ECO:0000313" key="3">
    <source>
        <dbReference type="EMBL" id="KRX10355.1"/>
    </source>
</evidence>
<dbReference type="Gene3D" id="1.25.40.10">
    <property type="entry name" value="Tetratricopeptide repeat domain"/>
    <property type="match status" value="1"/>
</dbReference>
<dbReference type="OMA" id="HAFGANE"/>
<comment type="caution">
    <text evidence="3">The sequence shown here is derived from an EMBL/GenBank/DDBJ whole genome shotgun (WGS) entry which is preliminary data.</text>
</comment>
<dbReference type="InterPro" id="IPR050754">
    <property type="entry name" value="FKBP4/5/8-like"/>
</dbReference>
<dbReference type="GO" id="GO:0003755">
    <property type="term" value="F:peptidyl-prolyl cis-trans isomerase activity"/>
    <property type="evidence" value="ECO:0007669"/>
    <property type="project" value="InterPro"/>
</dbReference>
<name>A0A0V0R7A2_PSEPJ</name>
<dbReference type="AlphaFoldDB" id="A0A0V0R7A2"/>
<evidence type="ECO:0000256" key="1">
    <source>
        <dbReference type="SAM" id="Coils"/>
    </source>
</evidence>
<evidence type="ECO:0000313" key="4">
    <source>
        <dbReference type="Proteomes" id="UP000054937"/>
    </source>
</evidence>
<feature type="compositionally biased region" description="Basic and acidic residues" evidence="2">
    <location>
        <begin position="265"/>
        <end position="277"/>
    </location>
</feature>
<dbReference type="SUPFAM" id="SSF48452">
    <property type="entry name" value="TPR-like"/>
    <property type="match status" value="1"/>
</dbReference>
<gene>
    <name evidence="3" type="ORF">PPERSA_00835</name>
</gene>
<dbReference type="PANTHER" id="PTHR46512:SF9">
    <property type="entry name" value="PEPTIDYLPROLYL ISOMERASE"/>
    <property type="match status" value="1"/>
</dbReference>
<keyword evidence="1" id="KW-0175">Coiled coil</keyword>
<dbReference type="OrthoDB" id="1902587at2759"/>
<dbReference type="SUPFAM" id="SSF54534">
    <property type="entry name" value="FKBP-like"/>
    <property type="match status" value="1"/>
</dbReference>
<dbReference type="InterPro" id="IPR011990">
    <property type="entry name" value="TPR-like_helical_dom_sf"/>
</dbReference>
<evidence type="ECO:0000256" key="2">
    <source>
        <dbReference type="SAM" id="MobiDB-lite"/>
    </source>
</evidence>
<proteinExistence type="predicted"/>